<name>V4HWA5_PSEL2</name>
<accession>V4HWA5</accession>
<dbReference type="Proteomes" id="UP000017820">
    <property type="component" value="Unassembled WGS sequence"/>
</dbReference>
<proteinExistence type="predicted"/>
<reference evidence="1 2" key="1">
    <citation type="submission" date="2013-07" db="EMBL/GenBank/DDBJ databases">
        <title>Draft genome sequence of Pseudoalteromonas luteoviolacea 2ta16.</title>
        <authorList>
            <person name="Allen E.E."/>
            <person name="Azam F."/>
            <person name="Podell S."/>
        </authorList>
    </citation>
    <scope>NUCLEOTIDE SEQUENCE [LARGE SCALE GENOMIC DNA]</scope>
    <source>
        <strain evidence="1 2">2ta16</strain>
    </source>
</reference>
<gene>
    <name evidence="1" type="ORF">PL2TA16_05071</name>
</gene>
<dbReference type="EMBL" id="AUSV01000086">
    <property type="protein sequence ID" value="ESP92234.1"/>
    <property type="molecule type" value="Genomic_DNA"/>
</dbReference>
<comment type="caution">
    <text evidence="1">The sequence shown here is derived from an EMBL/GenBank/DDBJ whole genome shotgun (WGS) entry which is preliminary data.</text>
</comment>
<protein>
    <submittedName>
        <fullName evidence="1">Uncharacterized protein</fullName>
    </submittedName>
</protein>
<evidence type="ECO:0000313" key="2">
    <source>
        <dbReference type="Proteomes" id="UP000017820"/>
    </source>
</evidence>
<dbReference type="AlphaFoldDB" id="V4HWA5"/>
<organism evidence="1 2">
    <name type="scientific">Pseudoalteromonas luteoviolacea (strain 2ta16)</name>
    <dbReference type="NCBI Taxonomy" id="1353533"/>
    <lineage>
        <taxon>Bacteria</taxon>
        <taxon>Pseudomonadati</taxon>
        <taxon>Pseudomonadota</taxon>
        <taxon>Gammaproteobacteria</taxon>
        <taxon>Alteromonadales</taxon>
        <taxon>Pseudoalteromonadaceae</taxon>
        <taxon>Pseudoalteromonas</taxon>
    </lineage>
</organism>
<dbReference type="PATRIC" id="fig|1353533.3.peg.3671"/>
<sequence>MLQEFAEADTIKLINPVLSRLYRALETYEPLLDDAFNGGDLGEHEKEEWLELTVEALAHVYEDILQQSKLHLQACLGEEDIRWLNYLFKGYLG</sequence>
<evidence type="ECO:0000313" key="1">
    <source>
        <dbReference type="EMBL" id="ESP92234.1"/>
    </source>
</evidence>